<dbReference type="InterPro" id="IPR005135">
    <property type="entry name" value="Endo/exonuclease/phosphatase"/>
</dbReference>
<dbReference type="PANTHER" id="PTHR12121">
    <property type="entry name" value="CARBON CATABOLITE REPRESSOR PROTEIN 4"/>
    <property type="match status" value="1"/>
</dbReference>
<proteinExistence type="predicted"/>
<organism evidence="3 4">
    <name type="scientific">Volvox africanus</name>
    <dbReference type="NCBI Taxonomy" id="51714"/>
    <lineage>
        <taxon>Eukaryota</taxon>
        <taxon>Viridiplantae</taxon>
        <taxon>Chlorophyta</taxon>
        <taxon>core chlorophytes</taxon>
        <taxon>Chlorophyceae</taxon>
        <taxon>CS clade</taxon>
        <taxon>Chlamydomonadales</taxon>
        <taxon>Volvocaceae</taxon>
        <taxon>Volvox</taxon>
    </lineage>
</organism>
<name>A0A8J4AVK3_9CHLO</name>
<dbReference type="Proteomes" id="UP000747399">
    <property type="component" value="Unassembled WGS sequence"/>
</dbReference>
<keyword evidence="4" id="KW-1185">Reference proteome</keyword>
<gene>
    <name evidence="3" type="ORF">Vafri_4070</name>
</gene>
<evidence type="ECO:0000259" key="2">
    <source>
        <dbReference type="Pfam" id="PF03372"/>
    </source>
</evidence>
<dbReference type="PANTHER" id="PTHR12121:SF37">
    <property type="entry name" value="2',5'-PHOSPHODIESTERASE 12"/>
    <property type="match status" value="1"/>
</dbReference>
<accession>A0A8J4AVK3</accession>
<feature type="domain" description="Endonuclease/exonuclease/phosphatase" evidence="2">
    <location>
        <begin position="454"/>
        <end position="818"/>
    </location>
</feature>
<evidence type="ECO:0000313" key="3">
    <source>
        <dbReference type="EMBL" id="GIL47191.1"/>
    </source>
</evidence>
<dbReference type="GO" id="GO:0005739">
    <property type="term" value="C:mitochondrion"/>
    <property type="evidence" value="ECO:0007669"/>
    <property type="project" value="TreeGrafter"/>
</dbReference>
<reference evidence="3" key="1">
    <citation type="journal article" date="2021" name="Proc. Natl. Acad. Sci. U.S.A.">
        <title>Three genomes in the algal genus Volvox reveal the fate of a haploid sex-determining region after a transition to homothallism.</title>
        <authorList>
            <person name="Yamamoto K."/>
            <person name="Hamaji T."/>
            <person name="Kawai-Toyooka H."/>
            <person name="Matsuzaki R."/>
            <person name="Takahashi F."/>
            <person name="Nishimura Y."/>
            <person name="Kawachi M."/>
            <person name="Noguchi H."/>
            <person name="Minakuchi Y."/>
            <person name="Umen J.G."/>
            <person name="Toyoda A."/>
            <person name="Nozaki H."/>
        </authorList>
    </citation>
    <scope>NUCLEOTIDE SEQUENCE</scope>
    <source>
        <strain evidence="3">NIES-3780</strain>
    </source>
</reference>
<dbReference type="Pfam" id="PF03372">
    <property type="entry name" value="Exo_endo_phos"/>
    <property type="match status" value="1"/>
</dbReference>
<feature type="compositionally biased region" description="Basic residues" evidence="1">
    <location>
        <begin position="176"/>
        <end position="185"/>
    </location>
</feature>
<dbReference type="GO" id="GO:0000288">
    <property type="term" value="P:nuclear-transcribed mRNA catabolic process, deadenylation-dependent decay"/>
    <property type="evidence" value="ECO:0007669"/>
    <property type="project" value="TreeGrafter"/>
</dbReference>
<protein>
    <recommendedName>
        <fullName evidence="2">Endonuclease/exonuclease/phosphatase domain-containing protein</fullName>
    </recommendedName>
</protein>
<dbReference type="Gene3D" id="3.60.10.10">
    <property type="entry name" value="Endonuclease/exonuclease/phosphatase"/>
    <property type="match status" value="1"/>
</dbReference>
<dbReference type="SUPFAM" id="SSF56219">
    <property type="entry name" value="DNase I-like"/>
    <property type="match status" value="1"/>
</dbReference>
<evidence type="ECO:0000313" key="4">
    <source>
        <dbReference type="Proteomes" id="UP000747399"/>
    </source>
</evidence>
<feature type="region of interest" description="Disordered" evidence="1">
    <location>
        <begin position="332"/>
        <end position="353"/>
    </location>
</feature>
<comment type="caution">
    <text evidence="3">The sequence shown here is derived from an EMBL/GenBank/DDBJ whole genome shotgun (WGS) entry which is preliminary data.</text>
</comment>
<sequence>MRALVRLHTSCRTGRHFTSVKLSGTRALVAESLASTGLGAAAAVTAAGCRQRTSKHTSFNRAGQQKSFRVSSLTFDCSSWSTARTKGSGSSSIGYCCRATTTHVEAPLSAENTTAMGGDPDALRVQPKAYVRAPPGGDTLVVTVSLGPKTCNLNRPTDEPLDKALTRLAKNLMTKPSKKDKRKKPGSAETAVGSSGMDTSMDDAGQLLAVLYEDAEGKRPVDRSLPNGVAWMRGALLEVGGERFVVEVNPPTVDKLSIDGLAMVGYPTAAAATVSYADPGACRWRWTARRPGGSSAGHKWVDLGCDTQHYTPKPADEGSVLKVECTPVAVRRRHQQQQQLPATATATATGSGGGGWDAELAAASAVAVKDGDGEMWLGETVSVMTGNVQHGPQMCSATVRCVHTPTPVQPPGFRILSYNILADQYAGSDYAQNVLFNYCPKECLDPGYRRPLMLRELLGYQADVMCLQEVDDKAFFDFLTLHLGLQGYGGHYTNKQGKVREGSATFWRTSRFTALAHHDIRLRDAFARPLPPLHAQFEPLLAASQELTAALQQVTTIAQATLLAPREGQDEGGDGGCLCVVNTHLFFHPYAPHIRTMHTAAILEEAAAFLERCAADPALASKLRGRRPTVLFVGDLNSDLNDGIPGVIELLRRGKLPADYWDWVQGAAFKWGMGEEDAEAMAHGTAQIAAAIAANPKTTDAVAASGEGAVAPATAISVDSASASVSSLFAADGHAFDSAAAAPHSPIPVTGIDITSPFVLRSADDLTTPYTNYTSGYKALLDYVWYEDSALRVVSSVPIPTEAELGSFIPSPAFPSDHLAVVYDMEWQ</sequence>
<evidence type="ECO:0000256" key="1">
    <source>
        <dbReference type="SAM" id="MobiDB-lite"/>
    </source>
</evidence>
<dbReference type="InterPro" id="IPR050410">
    <property type="entry name" value="CCR4/nocturin_mRNA_transcr"/>
</dbReference>
<dbReference type="EMBL" id="BNCO01000004">
    <property type="protein sequence ID" value="GIL47191.1"/>
    <property type="molecule type" value="Genomic_DNA"/>
</dbReference>
<dbReference type="InterPro" id="IPR036691">
    <property type="entry name" value="Endo/exonu/phosph_ase_sf"/>
</dbReference>
<dbReference type="GO" id="GO:0000175">
    <property type="term" value="F:3'-5'-RNA exonuclease activity"/>
    <property type="evidence" value="ECO:0007669"/>
    <property type="project" value="TreeGrafter"/>
</dbReference>
<feature type="compositionally biased region" description="Low complexity" evidence="1">
    <location>
        <begin position="336"/>
        <end position="349"/>
    </location>
</feature>
<dbReference type="AlphaFoldDB" id="A0A8J4AVK3"/>
<feature type="region of interest" description="Disordered" evidence="1">
    <location>
        <begin position="173"/>
        <end position="200"/>
    </location>
</feature>